<organism evidence="2 3">
    <name type="scientific">Heligmosomoides polygyrus</name>
    <name type="common">Parasitic roundworm</name>
    <dbReference type="NCBI Taxonomy" id="6339"/>
    <lineage>
        <taxon>Eukaryota</taxon>
        <taxon>Metazoa</taxon>
        <taxon>Ecdysozoa</taxon>
        <taxon>Nematoda</taxon>
        <taxon>Chromadorea</taxon>
        <taxon>Rhabditida</taxon>
        <taxon>Rhabditina</taxon>
        <taxon>Rhabditomorpha</taxon>
        <taxon>Strongyloidea</taxon>
        <taxon>Heligmosomidae</taxon>
        <taxon>Heligmosomoides</taxon>
    </lineage>
</organism>
<dbReference type="Proteomes" id="UP000050761">
    <property type="component" value="Unassembled WGS sequence"/>
</dbReference>
<protein>
    <submittedName>
        <fullName evidence="3">Tubulin_C domain-containing protein</fullName>
    </submittedName>
</protein>
<keyword evidence="2" id="KW-1185">Reference proteome</keyword>
<dbReference type="EMBL" id="UZAH01026343">
    <property type="protein sequence ID" value="VDO79191.1"/>
    <property type="molecule type" value="Genomic_DNA"/>
</dbReference>
<sequence>MGFRNLEGAITLEDDNLYNVYSNLRVRKATRLAYFVRQGAKLIVISGTGGDAAWEINRQKTIDACSVIRDSCSAMKGNVVVLLGAVPQLSEPFSVMEITVSFLEKIKNVTKSHIRKELWIVRPRPVGRNAAYKRKRLIDWESQWKHPKMSIAKSYQGQRGTGLGRG</sequence>
<reference evidence="1 2" key="1">
    <citation type="submission" date="2018-11" db="EMBL/GenBank/DDBJ databases">
        <authorList>
            <consortium name="Pathogen Informatics"/>
        </authorList>
    </citation>
    <scope>NUCLEOTIDE SEQUENCE [LARGE SCALE GENOMIC DNA]</scope>
</reference>
<evidence type="ECO:0000313" key="1">
    <source>
        <dbReference type="EMBL" id="VDO79191.1"/>
    </source>
</evidence>
<dbReference type="WBParaSite" id="HPBE_0000909201-mRNA-1">
    <property type="protein sequence ID" value="HPBE_0000909201-mRNA-1"/>
    <property type="gene ID" value="HPBE_0000909201"/>
</dbReference>
<evidence type="ECO:0000313" key="2">
    <source>
        <dbReference type="Proteomes" id="UP000050761"/>
    </source>
</evidence>
<dbReference type="AlphaFoldDB" id="A0A183FNK6"/>
<accession>A0A183FNK6</accession>
<proteinExistence type="predicted"/>
<gene>
    <name evidence="1" type="ORF">HPBE_LOCUS9093</name>
</gene>
<name>A0A183FNK6_HELPZ</name>
<evidence type="ECO:0000313" key="3">
    <source>
        <dbReference type="WBParaSite" id="HPBE_0000909201-mRNA-1"/>
    </source>
</evidence>
<accession>A0A3P7XX37</accession>
<reference evidence="3" key="2">
    <citation type="submission" date="2019-09" db="UniProtKB">
        <authorList>
            <consortium name="WormBaseParasite"/>
        </authorList>
    </citation>
    <scope>IDENTIFICATION</scope>
</reference>